<evidence type="ECO:0000256" key="2">
    <source>
        <dbReference type="ARBA" id="ARBA00023163"/>
    </source>
</evidence>
<feature type="compositionally biased region" description="Basic residues" evidence="4">
    <location>
        <begin position="20"/>
        <end position="30"/>
    </location>
</feature>
<protein>
    <recommendedName>
        <fullName evidence="7">Scarecrow-like protein 18</fullName>
    </recommendedName>
</protein>
<reference evidence="5" key="2">
    <citation type="journal article" date="2022" name="Hortic Res">
        <title>The genome of Dioscorea zingiberensis sheds light on the biosynthesis, origin and evolution of the medicinally important diosgenin saponins.</title>
        <authorList>
            <person name="Li Y."/>
            <person name="Tan C."/>
            <person name="Li Z."/>
            <person name="Guo J."/>
            <person name="Li S."/>
            <person name="Chen X."/>
            <person name="Wang C."/>
            <person name="Dai X."/>
            <person name="Yang H."/>
            <person name="Song W."/>
            <person name="Hou L."/>
            <person name="Xu J."/>
            <person name="Tong Z."/>
            <person name="Xu A."/>
            <person name="Yuan X."/>
            <person name="Wang W."/>
            <person name="Yang Q."/>
            <person name="Chen L."/>
            <person name="Sun Z."/>
            <person name="Wang K."/>
            <person name="Pan B."/>
            <person name="Chen J."/>
            <person name="Bao Y."/>
            <person name="Liu F."/>
            <person name="Qi X."/>
            <person name="Gang D.R."/>
            <person name="Wen J."/>
            <person name="Li J."/>
        </authorList>
    </citation>
    <scope>NUCLEOTIDE SEQUENCE</scope>
    <source>
        <strain evidence="5">Dzin_1.0</strain>
    </source>
</reference>
<accession>A0A9D5DD78</accession>
<evidence type="ECO:0000256" key="3">
    <source>
        <dbReference type="PROSITE-ProRule" id="PRU01191"/>
    </source>
</evidence>
<organism evidence="5 6">
    <name type="scientific">Dioscorea zingiberensis</name>
    <dbReference type="NCBI Taxonomy" id="325984"/>
    <lineage>
        <taxon>Eukaryota</taxon>
        <taxon>Viridiplantae</taxon>
        <taxon>Streptophyta</taxon>
        <taxon>Embryophyta</taxon>
        <taxon>Tracheophyta</taxon>
        <taxon>Spermatophyta</taxon>
        <taxon>Magnoliopsida</taxon>
        <taxon>Liliopsida</taxon>
        <taxon>Dioscoreales</taxon>
        <taxon>Dioscoreaceae</taxon>
        <taxon>Dioscorea</taxon>
    </lineage>
</organism>
<comment type="caution">
    <text evidence="3">Lacks conserved residue(s) required for the propagation of feature annotation.</text>
</comment>
<feature type="short sequence motif" description="VHIID" evidence="3">
    <location>
        <begin position="138"/>
        <end position="142"/>
    </location>
</feature>
<dbReference type="InterPro" id="IPR005202">
    <property type="entry name" value="TF_GRAS"/>
</dbReference>
<evidence type="ECO:0000256" key="1">
    <source>
        <dbReference type="ARBA" id="ARBA00023015"/>
    </source>
</evidence>
<feature type="region of interest" description="SAW" evidence="3">
    <location>
        <begin position="322"/>
        <end position="393"/>
    </location>
</feature>
<dbReference type="PROSITE" id="PS50985">
    <property type="entry name" value="GRAS"/>
    <property type="match status" value="1"/>
</dbReference>
<dbReference type="EMBL" id="JAGGNH010000001">
    <property type="protein sequence ID" value="KAJ0988162.1"/>
    <property type="molecule type" value="Genomic_DNA"/>
</dbReference>
<evidence type="ECO:0000313" key="5">
    <source>
        <dbReference type="EMBL" id="KAJ0988162.1"/>
    </source>
</evidence>
<dbReference type="OrthoDB" id="1882904at2759"/>
<reference evidence="5" key="1">
    <citation type="submission" date="2021-03" db="EMBL/GenBank/DDBJ databases">
        <authorList>
            <person name="Li Z."/>
            <person name="Yang C."/>
        </authorList>
    </citation>
    <scope>NUCLEOTIDE SEQUENCE</scope>
    <source>
        <strain evidence="5">Dzin_1.0</strain>
        <tissue evidence="5">Leaf</tissue>
    </source>
</reference>
<proteinExistence type="inferred from homology"/>
<gene>
    <name evidence="5" type="ORF">J5N97_006518</name>
</gene>
<evidence type="ECO:0000256" key="4">
    <source>
        <dbReference type="SAM" id="MobiDB-lite"/>
    </source>
</evidence>
<comment type="similarity">
    <text evidence="3">Belongs to the GRAS family.</text>
</comment>
<keyword evidence="1" id="KW-0805">Transcription regulation</keyword>
<dbReference type="Proteomes" id="UP001085076">
    <property type="component" value="Miscellaneous, Linkage group lg01"/>
</dbReference>
<evidence type="ECO:0000313" key="6">
    <source>
        <dbReference type="Proteomes" id="UP001085076"/>
    </source>
</evidence>
<evidence type="ECO:0008006" key="7">
    <source>
        <dbReference type="Google" id="ProtNLM"/>
    </source>
</evidence>
<feature type="region of interest" description="Disordered" evidence="4">
    <location>
        <begin position="1"/>
        <end position="33"/>
    </location>
</feature>
<dbReference type="PANTHER" id="PTHR31636">
    <property type="entry name" value="OSJNBA0084A10.13 PROTEIN-RELATED"/>
    <property type="match status" value="1"/>
</dbReference>
<dbReference type="AlphaFoldDB" id="A0A9D5DD78"/>
<sequence>MLTSLDSHEEEEEAQEEDHRHHHHHHHHHFLLPSPSQSRDLLIASAELVHRREFPAALHALSLLSSSLSPLGDSSDRLAHQFTLALSSAASSSSSAVGSGGGAATSYLSFNQVTPFLRFAHLTANQAILDAVGAHGRIHIVDFDILHGVQWPPFLQAIAERSDHRNPPFIRLTGIGTDTDILRRTGDRLRSFATSLGLSFHFHPLLLPPSSAPLPPPSLQLHPGEILAVNCSFFLHKLLGSESQSHVTLFLQSLKRMNPVILTMAEVEASHNSPVFMQRFMEAMDYYSAVFESLEATLPPKSQERVAVEQEWLGREISGIVAGVQRHERFDWWESVLKDAGFINVPLGGFALSQARLLLRLHYPSEGYQLHSVKDSFFLGWQNKPLFSVSSWH</sequence>
<feature type="short sequence motif" description="LXXLL motif" evidence="3">
    <location>
        <begin position="235"/>
        <end position="239"/>
    </location>
</feature>
<keyword evidence="2" id="KW-0804">Transcription</keyword>
<name>A0A9D5DD78_9LILI</name>
<dbReference type="Pfam" id="PF03514">
    <property type="entry name" value="GRAS"/>
    <property type="match status" value="1"/>
</dbReference>
<comment type="caution">
    <text evidence="5">The sequence shown here is derived from an EMBL/GenBank/DDBJ whole genome shotgun (WGS) entry which is preliminary data.</text>
</comment>
<keyword evidence="6" id="KW-1185">Reference proteome</keyword>